<accession>A0A160VT92</accession>
<name>A0A160VT92_9EURY</name>
<dbReference type="Proteomes" id="UP000093069">
    <property type="component" value="Chromosome I"/>
</dbReference>
<dbReference type="InterPro" id="IPR025420">
    <property type="entry name" value="DUF4143"/>
</dbReference>
<dbReference type="PANTHER" id="PTHR33295">
    <property type="entry name" value="ATPASE"/>
    <property type="match status" value="1"/>
</dbReference>
<evidence type="ECO:0000259" key="2">
    <source>
        <dbReference type="Pfam" id="PF13635"/>
    </source>
</evidence>
<evidence type="ECO:0000313" key="5">
    <source>
        <dbReference type="Proteomes" id="UP000093069"/>
    </source>
</evidence>
<organism evidence="4 5">
    <name type="scientific">Thermococcus chitonophagus</name>
    <dbReference type="NCBI Taxonomy" id="54262"/>
    <lineage>
        <taxon>Archaea</taxon>
        <taxon>Methanobacteriati</taxon>
        <taxon>Methanobacteriota</taxon>
        <taxon>Thermococci</taxon>
        <taxon>Thermococcales</taxon>
        <taxon>Thermococcaceae</taxon>
        <taxon>Thermococcus</taxon>
    </lineage>
</organism>
<proteinExistence type="predicted"/>
<dbReference type="EMBL" id="LN999010">
    <property type="protein sequence ID" value="CUX78337.1"/>
    <property type="molecule type" value="Genomic_DNA"/>
</dbReference>
<dbReference type="EMBL" id="CP015193">
    <property type="protein sequence ID" value="ASJ16858.1"/>
    <property type="molecule type" value="Genomic_DNA"/>
</dbReference>
<dbReference type="Proteomes" id="UP000250189">
    <property type="component" value="Chromosome"/>
</dbReference>
<dbReference type="KEGG" id="tch:CHITON_1558"/>
<dbReference type="GeneID" id="33322336"/>
<dbReference type="STRING" id="54262.CHITON_1558"/>
<feature type="domain" description="AAA" evidence="1">
    <location>
        <begin position="35"/>
        <end position="167"/>
    </location>
</feature>
<dbReference type="Pfam" id="PF13635">
    <property type="entry name" value="DUF4143"/>
    <property type="match status" value="1"/>
</dbReference>
<evidence type="ECO:0000313" key="6">
    <source>
        <dbReference type="Proteomes" id="UP000250189"/>
    </source>
</evidence>
<reference evidence="5" key="1">
    <citation type="submission" date="2016-01" db="EMBL/GenBank/DDBJ databases">
        <authorList>
            <person name="Vorgias C.E."/>
        </authorList>
    </citation>
    <scope>NUCLEOTIDE SEQUENCE [LARGE SCALE GENOMIC DNA]</scope>
</reference>
<protein>
    <submittedName>
        <fullName evidence="3 4">ATPase</fullName>
    </submittedName>
</protein>
<dbReference type="PANTHER" id="PTHR33295:SF8">
    <property type="entry name" value="AAA+ ATPASE DOMAIN-CONTAINING PROTEIN"/>
    <property type="match status" value="1"/>
</dbReference>
<evidence type="ECO:0000259" key="1">
    <source>
        <dbReference type="Pfam" id="PF13173"/>
    </source>
</evidence>
<reference evidence="4" key="2">
    <citation type="submission" date="2016-01" db="EMBL/GenBank/DDBJ databases">
        <authorList>
            <person name="Oliw E.H."/>
        </authorList>
    </citation>
    <scope>NUCLEOTIDE SEQUENCE</scope>
    <source>
        <strain evidence="4">1</strain>
    </source>
</reference>
<keyword evidence="6" id="KW-1185">Reference proteome</keyword>
<sequence length="435" mass="51301">MREELAKILVEWQESWTPELIERDFDFSLIPKRPRKVITFAGCRRVGKTYLMFQLINELSRVVPRERIFYINFEDERLEKNIGTLTDLIPTIEELYGKEEELYLFLDEIQNIPNWDSWVRRVYDSRKDIRLFLSGSSSKLSSREIPTSLRGRALTFEVFPLNFGEFLRFKGFDIPEKIEFSSKKPILLNLLREYVLYGGFPEVVLAENVRIKRLIVRDYFNTIIALDVVERYSIRNPEDLRAFIRLLLNSEYTSLGKAVKALKSSGYSISKSTLSNYLRYLEEVYFVFPLEVYSPNRMKYPKKVYFVDTSFLTFLSVRFSGNFGRLMENAVFIELRRRGEEINYASGDNWEVDFVLPEKETLIQVSYDVTSPETFEREVRALKKASAELGFRNAKLITWDRDGRIEKGGVEIELIPLWKFLLEYYLSERKAPLIS</sequence>
<dbReference type="Pfam" id="PF13173">
    <property type="entry name" value="AAA_14"/>
    <property type="match status" value="1"/>
</dbReference>
<dbReference type="InterPro" id="IPR027417">
    <property type="entry name" value="P-loop_NTPase"/>
</dbReference>
<dbReference type="AlphaFoldDB" id="A0A160VT92"/>
<reference evidence="3 6" key="3">
    <citation type="submission" date="2016-04" db="EMBL/GenBank/DDBJ databases">
        <title>Complete genome sequence of Thermococcus chitonophagus type strain GC74.</title>
        <authorList>
            <person name="Oger P.M."/>
        </authorList>
    </citation>
    <scope>NUCLEOTIDE SEQUENCE [LARGE SCALE GENOMIC DNA]</scope>
    <source>
        <strain evidence="3 6">GC74</strain>
    </source>
</reference>
<dbReference type="InterPro" id="IPR041682">
    <property type="entry name" value="AAA_14"/>
</dbReference>
<evidence type="ECO:0000313" key="4">
    <source>
        <dbReference type="EMBL" id="CUX78337.1"/>
    </source>
</evidence>
<gene>
    <name evidence="3" type="ORF">A3L04_07115</name>
    <name evidence="4" type="ORF">CHITON_1558</name>
</gene>
<dbReference type="OrthoDB" id="371918at2157"/>
<dbReference type="RefSeq" id="WP_068578293.1">
    <property type="nucleotide sequence ID" value="NZ_CP015193.1"/>
</dbReference>
<dbReference type="Gene3D" id="3.40.50.300">
    <property type="entry name" value="P-loop containing nucleotide triphosphate hydrolases"/>
    <property type="match status" value="1"/>
</dbReference>
<feature type="domain" description="DUF4143" evidence="2">
    <location>
        <begin position="227"/>
        <end position="362"/>
    </location>
</feature>
<evidence type="ECO:0000313" key="3">
    <source>
        <dbReference type="EMBL" id="ASJ16858.1"/>
    </source>
</evidence>
<dbReference type="SUPFAM" id="SSF52540">
    <property type="entry name" value="P-loop containing nucleoside triphosphate hydrolases"/>
    <property type="match status" value="1"/>
</dbReference>